<dbReference type="AlphaFoldDB" id="A0A7W3IJ85"/>
<dbReference type="RefSeq" id="WP_182342364.1">
    <property type="nucleotide sequence ID" value="NZ_JACGXS010000018.1"/>
</dbReference>
<protein>
    <submittedName>
        <fullName evidence="1">Uncharacterized protein</fullName>
    </submittedName>
</protein>
<sequence length="79" mass="9132">MDVHLTYAKLVNDEGDMAGHVAYALYKRDKLKFIEAFRLEKGRHPSSVELEAFVVTANLALRVSAYRSEAEYRAIRDWE</sequence>
<gene>
    <name evidence="1" type="ORF">H4O11_18740</name>
</gene>
<organism evidence="1 2">
    <name type="scientific">Stenotrophomonas tumulicola</name>
    <dbReference type="NCBI Taxonomy" id="1685415"/>
    <lineage>
        <taxon>Bacteria</taxon>
        <taxon>Pseudomonadati</taxon>
        <taxon>Pseudomonadota</taxon>
        <taxon>Gammaproteobacteria</taxon>
        <taxon>Lysobacterales</taxon>
        <taxon>Lysobacteraceae</taxon>
        <taxon>Stenotrophomonas</taxon>
    </lineage>
</organism>
<proteinExistence type="predicted"/>
<name>A0A7W3IJ85_9GAMM</name>
<reference evidence="1 2" key="1">
    <citation type="submission" date="2020-08" db="EMBL/GenBank/DDBJ databases">
        <title>Stenotrophomonas tumulicola JCM 30961.</title>
        <authorList>
            <person name="Deng Y."/>
        </authorList>
    </citation>
    <scope>NUCLEOTIDE SEQUENCE [LARGE SCALE GENOMIC DNA]</scope>
    <source>
        <strain evidence="1 2">JCM 30961</strain>
    </source>
</reference>
<evidence type="ECO:0000313" key="1">
    <source>
        <dbReference type="EMBL" id="MBA8683843.1"/>
    </source>
</evidence>
<comment type="caution">
    <text evidence="1">The sequence shown here is derived from an EMBL/GenBank/DDBJ whole genome shotgun (WGS) entry which is preliminary data.</text>
</comment>
<evidence type="ECO:0000313" key="2">
    <source>
        <dbReference type="Proteomes" id="UP000547058"/>
    </source>
</evidence>
<keyword evidence="2" id="KW-1185">Reference proteome</keyword>
<dbReference type="EMBL" id="JACGXS010000018">
    <property type="protein sequence ID" value="MBA8683843.1"/>
    <property type="molecule type" value="Genomic_DNA"/>
</dbReference>
<accession>A0A7W3IJ85</accession>
<dbReference type="Proteomes" id="UP000547058">
    <property type="component" value="Unassembled WGS sequence"/>
</dbReference>